<dbReference type="AlphaFoldDB" id="A0A2I2G0U7"/>
<feature type="compositionally biased region" description="Low complexity" evidence="1">
    <location>
        <begin position="201"/>
        <end position="217"/>
    </location>
</feature>
<organism evidence="2 3">
    <name type="scientific">Aspergillus steynii IBT 23096</name>
    <dbReference type="NCBI Taxonomy" id="1392250"/>
    <lineage>
        <taxon>Eukaryota</taxon>
        <taxon>Fungi</taxon>
        <taxon>Dikarya</taxon>
        <taxon>Ascomycota</taxon>
        <taxon>Pezizomycotina</taxon>
        <taxon>Eurotiomycetes</taxon>
        <taxon>Eurotiomycetidae</taxon>
        <taxon>Eurotiales</taxon>
        <taxon>Aspergillaceae</taxon>
        <taxon>Aspergillus</taxon>
        <taxon>Aspergillus subgen. Circumdati</taxon>
    </lineage>
</organism>
<name>A0A2I2G0U7_9EURO</name>
<dbReference type="EMBL" id="MSFO01000006">
    <property type="protein sequence ID" value="PLB46510.1"/>
    <property type="molecule type" value="Genomic_DNA"/>
</dbReference>
<gene>
    <name evidence="2" type="ORF">P170DRAFT_438276</name>
</gene>
<evidence type="ECO:0000313" key="3">
    <source>
        <dbReference type="Proteomes" id="UP000234275"/>
    </source>
</evidence>
<dbReference type="OrthoDB" id="4454124at2759"/>
<protein>
    <submittedName>
        <fullName evidence="2">Uncharacterized protein</fullName>
    </submittedName>
</protein>
<reference evidence="2 3" key="1">
    <citation type="submission" date="2016-12" db="EMBL/GenBank/DDBJ databases">
        <title>The genomes of Aspergillus section Nigri reveals drivers in fungal speciation.</title>
        <authorList>
            <consortium name="DOE Joint Genome Institute"/>
            <person name="Vesth T.C."/>
            <person name="Nybo J."/>
            <person name="Theobald S."/>
            <person name="Brandl J."/>
            <person name="Frisvad J.C."/>
            <person name="Nielsen K.F."/>
            <person name="Lyhne E.K."/>
            <person name="Kogle M.E."/>
            <person name="Kuo A."/>
            <person name="Riley R."/>
            <person name="Clum A."/>
            <person name="Nolan M."/>
            <person name="Lipzen A."/>
            <person name="Salamov A."/>
            <person name="Henrissat B."/>
            <person name="Wiebenga A."/>
            <person name="De Vries R.P."/>
            <person name="Grigoriev I.V."/>
            <person name="Mortensen U.H."/>
            <person name="Andersen M.R."/>
            <person name="Baker S.E."/>
        </authorList>
    </citation>
    <scope>NUCLEOTIDE SEQUENCE [LARGE SCALE GENOMIC DNA]</scope>
    <source>
        <strain evidence="2 3">IBT 23096</strain>
    </source>
</reference>
<evidence type="ECO:0000313" key="2">
    <source>
        <dbReference type="EMBL" id="PLB46510.1"/>
    </source>
</evidence>
<proteinExistence type="predicted"/>
<comment type="caution">
    <text evidence="2">The sequence shown here is derived from an EMBL/GenBank/DDBJ whole genome shotgun (WGS) entry which is preliminary data.</text>
</comment>
<dbReference type="Proteomes" id="UP000234275">
    <property type="component" value="Unassembled WGS sequence"/>
</dbReference>
<dbReference type="GeneID" id="36557258"/>
<dbReference type="SUPFAM" id="SSF52047">
    <property type="entry name" value="RNI-like"/>
    <property type="match status" value="1"/>
</dbReference>
<feature type="compositionally biased region" description="Polar residues" evidence="1">
    <location>
        <begin position="175"/>
        <end position="185"/>
    </location>
</feature>
<accession>A0A2I2G0U7</accession>
<dbReference type="VEuPathDB" id="FungiDB:P170DRAFT_438276"/>
<dbReference type="RefSeq" id="XP_024701812.1">
    <property type="nucleotide sequence ID" value="XM_024849559.1"/>
</dbReference>
<feature type="region of interest" description="Disordered" evidence="1">
    <location>
        <begin position="175"/>
        <end position="222"/>
    </location>
</feature>
<dbReference type="InterPro" id="IPR032675">
    <property type="entry name" value="LRR_dom_sf"/>
</dbReference>
<sequence length="460" mass="52841">MQEPLINNLPNELLTWIFEITPRYADNNHPGYTAWHRRLEYYPWLRFMLVCRRWRIVGERLLYRNMSLKILDEPSESLTRVTKSPHICPFARDLRLTVSLSKPVANSTLDLLRNFNAVRKLDLTGRPYKIGREILEIIRSMPLTEVSLGELPSLNMIFEFFDIPTLTHLSVSSLDRGKNFQSPPSGSEEKKPALEEEEENVSNSSPSPNTPTDTKPTLNGDAAEGTKALDELLPSSRQRTSKITSIHFSCPSTGVQAAQQLFLWPAHLEEVKISLLTTANTYEEYTAEGVQSLLTPQSESLRKIDIGVMTQGRGGIPDFSNFPRLEEVTISSYNLFHDSPEGAHQKLSAPELKRLEISFSPEELWSESLNDFGENETLWLEEFIELVKDAPETSKLKNIYVRFKPQPTYPPRDDVDEWPWDMFEELAEVSEEYGITFEYDQPEFSKRQFCYINVVSFFST</sequence>
<evidence type="ECO:0000256" key="1">
    <source>
        <dbReference type="SAM" id="MobiDB-lite"/>
    </source>
</evidence>
<keyword evidence="3" id="KW-1185">Reference proteome</keyword>
<dbReference type="Gene3D" id="3.80.10.10">
    <property type="entry name" value="Ribonuclease Inhibitor"/>
    <property type="match status" value="1"/>
</dbReference>